<reference evidence="1 2" key="1">
    <citation type="submission" date="2017-01" db="EMBL/GenBank/DDBJ databases">
        <authorList>
            <consortium name="Urmite Genomes"/>
        </authorList>
    </citation>
    <scope>NUCLEOTIDE SEQUENCE [LARGE SCALE GENOMIC DNA]</scope>
    <source>
        <strain evidence="1 2">AB215</strain>
    </source>
</reference>
<proteinExistence type="predicted"/>
<evidence type="ECO:0000313" key="2">
    <source>
        <dbReference type="Proteomes" id="UP000240424"/>
    </source>
</evidence>
<protein>
    <submittedName>
        <fullName evidence="1">RNA-binding protein</fullName>
    </submittedName>
</protein>
<dbReference type="AlphaFoldDB" id="A0A2U3PFK1"/>
<gene>
    <name evidence="1" type="ORF">MNAB215_4752</name>
</gene>
<keyword evidence="2" id="KW-1185">Reference proteome</keyword>
<evidence type="ECO:0000313" key="1">
    <source>
        <dbReference type="EMBL" id="SPM42532.1"/>
    </source>
</evidence>
<dbReference type="STRING" id="1841861.GCA_900157365_03072"/>
<accession>A0A2U3PFK1</accession>
<sequence>MNVIGSRPDGWWKDRGGAMATLVERLDRWASMHAEGVTVVFERPTAITSSTIEIAHAPKAGVNSADDEIVRLVQADAHADDIRVVTSDRTLADRVRGLGASVVPAERFRALVDPRDR</sequence>
<dbReference type="InterPro" id="IPR010298">
    <property type="entry name" value="YacP-like"/>
</dbReference>
<name>A0A2U3PFK1_9MYCO</name>
<organism evidence="1 2">
    <name type="scientific">Mycobacterium numidiamassiliense</name>
    <dbReference type="NCBI Taxonomy" id="1841861"/>
    <lineage>
        <taxon>Bacteria</taxon>
        <taxon>Bacillati</taxon>
        <taxon>Actinomycetota</taxon>
        <taxon>Actinomycetes</taxon>
        <taxon>Mycobacteriales</taxon>
        <taxon>Mycobacteriaceae</taxon>
        <taxon>Mycobacterium</taxon>
    </lineage>
</organism>
<dbReference type="Pfam" id="PF05991">
    <property type="entry name" value="NYN_YacP"/>
    <property type="match status" value="1"/>
</dbReference>
<dbReference type="Proteomes" id="UP000240424">
    <property type="component" value="Unassembled WGS sequence"/>
</dbReference>
<dbReference type="EMBL" id="FUEZ01000004">
    <property type="protein sequence ID" value="SPM42532.1"/>
    <property type="molecule type" value="Genomic_DNA"/>
</dbReference>